<accession>A0A6M3K5F7</accession>
<reference evidence="2" key="1">
    <citation type="submission" date="2020-03" db="EMBL/GenBank/DDBJ databases">
        <title>The deep terrestrial virosphere.</title>
        <authorList>
            <person name="Holmfeldt K."/>
            <person name="Nilsson E."/>
            <person name="Simone D."/>
            <person name="Lopez-Fernandez M."/>
            <person name="Wu X."/>
            <person name="de Brujin I."/>
            <person name="Lundin D."/>
            <person name="Andersson A."/>
            <person name="Bertilsson S."/>
            <person name="Dopson M."/>
        </authorList>
    </citation>
    <scope>NUCLEOTIDE SEQUENCE</scope>
    <source>
        <strain evidence="2">MM415A01569</strain>
    </source>
</reference>
<feature type="region of interest" description="Disordered" evidence="1">
    <location>
        <begin position="1"/>
        <end position="23"/>
    </location>
</feature>
<dbReference type="EMBL" id="MT142209">
    <property type="protein sequence ID" value="QJA76167.1"/>
    <property type="molecule type" value="Genomic_DNA"/>
</dbReference>
<gene>
    <name evidence="2" type="ORF">MM415A01569_0001</name>
</gene>
<evidence type="ECO:0000313" key="2">
    <source>
        <dbReference type="EMBL" id="QJA76167.1"/>
    </source>
</evidence>
<protein>
    <recommendedName>
        <fullName evidence="3">DUF1064 domain-containing protein</fullName>
    </recommendedName>
</protein>
<organism evidence="2">
    <name type="scientific">viral metagenome</name>
    <dbReference type="NCBI Taxonomy" id="1070528"/>
    <lineage>
        <taxon>unclassified sequences</taxon>
        <taxon>metagenomes</taxon>
        <taxon>organismal metagenomes</taxon>
    </lineage>
</organism>
<evidence type="ECO:0000256" key="1">
    <source>
        <dbReference type="SAM" id="MobiDB-lite"/>
    </source>
</evidence>
<name>A0A6M3K5F7_9ZZZZ</name>
<sequence>MRGKAFRPRPVRTTSPDGMNKTEREYADRLERQRLAGEICAWRFEPFNFRLANRTYYRPDFLVVCAGHFEIHEVKGFWQDDALVKIKVAAEMHPWFVWRAVQYKQKQWTERTF</sequence>
<dbReference type="AlphaFoldDB" id="A0A6M3K5F7"/>
<evidence type="ECO:0008006" key="3">
    <source>
        <dbReference type="Google" id="ProtNLM"/>
    </source>
</evidence>
<feature type="compositionally biased region" description="Basic residues" evidence="1">
    <location>
        <begin position="1"/>
        <end position="10"/>
    </location>
</feature>
<proteinExistence type="predicted"/>
<dbReference type="Gene3D" id="3.40.91.30">
    <property type="match status" value="1"/>
</dbReference>